<feature type="transmembrane region" description="Helical" evidence="1">
    <location>
        <begin position="43"/>
        <end position="61"/>
    </location>
</feature>
<feature type="transmembrane region" description="Helical" evidence="1">
    <location>
        <begin position="143"/>
        <end position="160"/>
    </location>
</feature>
<dbReference type="OrthoDB" id="9804872at2"/>
<dbReference type="InterPro" id="IPR038765">
    <property type="entry name" value="Papain-like_cys_pep_sf"/>
</dbReference>
<dbReference type="PANTHER" id="PTHR42736">
    <property type="entry name" value="PROTEIN-GLUTAMINE GAMMA-GLUTAMYLTRANSFERASE"/>
    <property type="match status" value="1"/>
</dbReference>
<dbReference type="Pfam" id="PF13559">
    <property type="entry name" value="DUF4129"/>
    <property type="match status" value="1"/>
</dbReference>
<gene>
    <name evidence="3" type="ORF">SAMN04487960_103300</name>
</gene>
<sequence length="687" mass="76546">MMGSRGPDKKPNARRPVPQLPGRALLWLIAAFVLLLVPQWDRLPLWLPLACVGLAGWRWLVHLGRLRLPGRWFRGGIMLVMISAYLVTINGGFTVDTAASFFVIAVGLKWIETRTPRDFYVLFFILTYLAAVNFLFEQGMIWTLLNFAGVMFLLIGLQILNAPDVPNALMGGWRRLLGMFVKTLPIVVLLFLFFPRLAPLWSVPLVSGSAKTGMSDSMTPGDISNLAQSSERAFRVAFGGTVPIPRDRYWRGLVLDQLDGNTWRQSRPEPYQRLGRVMNDGGVGELGPSEYDVLMEPTGQNWAFALKGSAAASANVYESGDDLFRFRRPADTPVRYRLSYGHSAGAPGALTSAEFRQFLQLPSGGNPRTRALADRLRRENPDAAGFIDQLLTRFREEPYFYTLRPPKMTGDSIDQLLFDARRGFCAHYAGATTFLLRAAGIPARIVTGYQGGEAGAGGDYLIIRQYDAHAWVEAWLPGQGWLRIDPTAAIAPDRIEMGLQQAVADEGSFLENSWTSPQRYGDVALIRWASLQLDKINYQWQRWVVGYQGQTQLDLLSRLPGHWGLKELGYFSAGLVAAGLLLAGVLSALRQRALVIKDPFARITEQWHQLLLRHGIEVMEGETPRETAERVARAVPAAAAPARSFARALYNHYYVGSGGGESGDQAKERDRLKRLLRATRKQLNTKN</sequence>
<dbReference type="Pfam" id="PF01841">
    <property type="entry name" value="Transglut_core"/>
    <property type="match status" value="1"/>
</dbReference>
<feature type="transmembrane region" description="Helical" evidence="1">
    <location>
        <begin position="82"/>
        <end position="107"/>
    </location>
</feature>
<evidence type="ECO:0000313" key="4">
    <source>
        <dbReference type="Proteomes" id="UP000199675"/>
    </source>
</evidence>
<dbReference type="SUPFAM" id="SSF54001">
    <property type="entry name" value="Cysteine proteinases"/>
    <property type="match status" value="1"/>
</dbReference>
<dbReference type="InterPro" id="IPR025403">
    <property type="entry name" value="TgpA-like_C"/>
</dbReference>
<feature type="transmembrane region" description="Helical" evidence="1">
    <location>
        <begin position="568"/>
        <end position="589"/>
    </location>
</feature>
<dbReference type="STRING" id="488533.SAMN04487960_103300"/>
<dbReference type="Pfam" id="PF11992">
    <property type="entry name" value="TgpA_N"/>
    <property type="match status" value="1"/>
</dbReference>
<dbReference type="InterPro" id="IPR052901">
    <property type="entry name" value="Bact_TGase-like"/>
</dbReference>
<reference evidence="3 4" key="1">
    <citation type="submission" date="2016-10" db="EMBL/GenBank/DDBJ databases">
        <authorList>
            <person name="de Groot N.N."/>
        </authorList>
    </citation>
    <scope>NUCLEOTIDE SEQUENCE [LARGE SCALE GENOMIC DNA]</scope>
    <source>
        <strain evidence="3 4">CGMCC 1.7059</strain>
    </source>
</reference>
<feature type="domain" description="Transglutaminase-like" evidence="2">
    <location>
        <begin position="417"/>
        <end position="488"/>
    </location>
</feature>
<evidence type="ECO:0000313" key="3">
    <source>
        <dbReference type="EMBL" id="SDW62201.1"/>
    </source>
</evidence>
<evidence type="ECO:0000256" key="1">
    <source>
        <dbReference type="SAM" id="Phobius"/>
    </source>
</evidence>
<dbReference type="InterPro" id="IPR021878">
    <property type="entry name" value="TgpA_N"/>
</dbReference>
<evidence type="ECO:0000259" key="2">
    <source>
        <dbReference type="SMART" id="SM00460"/>
    </source>
</evidence>
<dbReference type="PANTHER" id="PTHR42736:SF1">
    <property type="entry name" value="PROTEIN-GLUTAMINE GAMMA-GLUTAMYLTRANSFERASE"/>
    <property type="match status" value="1"/>
</dbReference>
<dbReference type="Gene3D" id="3.10.620.30">
    <property type="match status" value="1"/>
</dbReference>
<dbReference type="Proteomes" id="UP000199675">
    <property type="component" value="Unassembled WGS sequence"/>
</dbReference>
<protein>
    <recommendedName>
        <fullName evidence="2">Transglutaminase-like domain-containing protein</fullName>
    </recommendedName>
</protein>
<keyword evidence="4" id="KW-1185">Reference proteome</keyword>
<feature type="transmembrane region" description="Helical" evidence="1">
    <location>
        <begin position="172"/>
        <end position="194"/>
    </location>
</feature>
<keyword evidence="1" id="KW-1133">Transmembrane helix</keyword>
<feature type="transmembrane region" description="Helical" evidence="1">
    <location>
        <begin position="20"/>
        <end position="37"/>
    </location>
</feature>
<dbReference type="SMART" id="SM00460">
    <property type="entry name" value="TGc"/>
    <property type="match status" value="1"/>
</dbReference>
<accession>A0A1H2V1M6</accession>
<dbReference type="EMBL" id="FNNE01000003">
    <property type="protein sequence ID" value="SDW62201.1"/>
    <property type="molecule type" value="Genomic_DNA"/>
</dbReference>
<proteinExistence type="predicted"/>
<organism evidence="3 4">
    <name type="scientific">Marinobacter mobilis</name>
    <dbReference type="NCBI Taxonomy" id="488533"/>
    <lineage>
        <taxon>Bacteria</taxon>
        <taxon>Pseudomonadati</taxon>
        <taxon>Pseudomonadota</taxon>
        <taxon>Gammaproteobacteria</taxon>
        <taxon>Pseudomonadales</taxon>
        <taxon>Marinobacteraceae</taxon>
        <taxon>Marinobacter</taxon>
    </lineage>
</organism>
<keyword evidence="1" id="KW-0472">Membrane</keyword>
<keyword evidence="1" id="KW-0812">Transmembrane</keyword>
<name>A0A1H2V1M6_9GAMM</name>
<feature type="transmembrane region" description="Helical" evidence="1">
    <location>
        <begin position="119"/>
        <end position="136"/>
    </location>
</feature>
<dbReference type="InterPro" id="IPR002931">
    <property type="entry name" value="Transglutaminase-like"/>
</dbReference>
<dbReference type="RefSeq" id="WP_091812116.1">
    <property type="nucleotide sequence ID" value="NZ_FNNE01000003.1"/>
</dbReference>
<dbReference type="AlphaFoldDB" id="A0A1H2V1M6"/>